<feature type="domain" description="DUF5641" evidence="2">
    <location>
        <begin position="622"/>
        <end position="703"/>
    </location>
</feature>
<dbReference type="InterPro" id="IPR043502">
    <property type="entry name" value="DNA/RNA_pol_sf"/>
</dbReference>
<feature type="domain" description="Reverse transcriptase" evidence="1">
    <location>
        <begin position="168"/>
        <end position="286"/>
    </location>
</feature>
<evidence type="ECO:0000313" key="4">
    <source>
        <dbReference type="Proteomes" id="UP001162164"/>
    </source>
</evidence>
<dbReference type="InterPro" id="IPR043128">
    <property type="entry name" value="Rev_trsase/Diguanyl_cyclase"/>
</dbReference>
<dbReference type="Pfam" id="PF18701">
    <property type="entry name" value="DUF5641"/>
    <property type="match status" value="1"/>
</dbReference>
<dbReference type="InterPro" id="IPR000477">
    <property type="entry name" value="RT_dom"/>
</dbReference>
<organism evidence="3 4">
    <name type="scientific">Molorchus minor</name>
    <dbReference type="NCBI Taxonomy" id="1323400"/>
    <lineage>
        <taxon>Eukaryota</taxon>
        <taxon>Metazoa</taxon>
        <taxon>Ecdysozoa</taxon>
        <taxon>Arthropoda</taxon>
        <taxon>Hexapoda</taxon>
        <taxon>Insecta</taxon>
        <taxon>Pterygota</taxon>
        <taxon>Neoptera</taxon>
        <taxon>Endopterygota</taxon>
        <taxon>Coleoptera</taxon>
        <taxon>Polyphaga</taxon>
        <taxon>Cucujiformia</taxon>
        <taxon>Chrysomeloidea</taxon>
        <taxon>Cerambycidae</taxon>
        <taxon>Lamiinae</taxon>
        <taxon>Monochamini</taxon>
        <taxon>Molorchus</taxon>
    </lineage>
</organism>
<accession>A0ABQ9JN75</accession>
<sequence>MWDTKDGPIQVLIGADIAGISNPEQKKSQKVAEQEMTKKFSDSIKINAEGRYEVGLTWIEGHPPLPNNFETAKKRLDNLMKKLDIDGYYEMYDEVFQEWLQDGIIEYIPEEDIGNEGYYLPHRHVMKLNSTTKLRPVFDASAKERNQPSLNQCLDKGINLIEHIPSILIRFRTHKIGVISDIRKAFLQISLKKEDTDFLRFLWYDNKGELKFYRHKRVVFGVTCSPFLLGVVINHHLERIRLSCNGKYRDDVLKKLKHGFYIDNCVVSLDDGEELHHFIKEASDIMIDGKFDLRGWEYTIIKDNTLEDKYEEIVQQTTKLSPVLGLIWNRELDTLELNFDWLNNINLESITKRNILSIAHRLFDPIGFSYPVQWLNELQFLRQLRIPRWWEGKTWMEDQKNWPAQKFEIDEEEVLREMRVISSRGLLNMARDFSSIYNYKKNLNQVAWIRRFIFNCLHVKEKKMGSLSVEEINDAEVSLIKLVQEESFSGAGVDSVSSLCPFFDEKGVMRVKTKISERNDTYDFIYPMLLPSKHFVTEKIILFYHIQAFHMGVEGLLCRIREKFWIIKGRLTVKKDHSDNLVPLTPALFLQDVREIGVPDLDEVDAASLKRHAKYLLNIRLSLRNRFRQEYLSQLLLIHSKMPITEFKIGDVVLVESDNRKRLDWPLGVIEEVFPGKDGKSRLVKLRTSRGTLLRPIQRLYPLEISIESDSCNLKDKIKKGDFTSNIQRGVVNKPIIQEDVQTRSGRKVRKPVRLDFPHNLIIETFERPSRSSSKRIVTPENLNVNGRACATNPESSGTFIPSCFEGSSRTEVELVKIPELIIKN</sequence>
<reference evidence="3" key="1">
    <citation type="journal article" date="2023" name="Insect Mol. Biol.">
        <title>Genome sequencing provides insights into the evolution of gene families encoding plant cell wall-degrading enzymes in longhorned beetles.</title>
        <authorList>
            <person name="Shin N.R."/>
            <person name="Okamura Y."/>
            <person name="Kirsch R."/>
            <person name="Pauchet Y."/>
        </authorList>
    </citation>
    <scope>NUCLEOTIDE SEQUENCE</scope>
    <source>
        <strain evidence="3">MMC_N1</strain>
    </source>
</reference>
<dbReference type="Proteomes" id="UP001162164">
    <property type="component" value="Unassembled WGS sequence"/>
</dbReference>
<gene>
    <name evidence="3" type="ORF">NQ317_000986</name>
</gene>
<dbReference type="Pfam" id="PF00078">
    <property type="entry name" value="RVT_1"/>
    <property type="match status" value="1"/>
</dbReference>
<dbReference type="PANTHER" id="PTHR47331:SF1">
    <property type="entry name" value="GAG-LIKE PROTEIN"/>
    <property type="match status" value="1"/>
</dbReference>
<dbReference type="Gene3D" id="3.30.70.270">
    <property type="match status" value="1"/>
</dbReference>
<evidence type="ECO:0008006" key="5">
    <source>
        <dbReference type="Google" id="ProtNLM"/>
    </source>
</evidence>
<evidence type="ECO:0000259" key="2">
    <source>
        <dbReference type="Pfam" id="PF18701"/>
    </source>
</evidence>
<dbReference type="InterPro" id="IPR040676">
    <property type="entry name" value="DUF5641"/>
</dbReference>
<keyword evidence="4" id="KW-1185">Reference proteome</keyword>
<dbReference type="SUPFAM" id="SSF56672">
    <property type="entry name" value="DNA/RNA polymerases"/>
    <property type="match status" value="1"/>
</dbReference>
<protein>
    <recommendedName>
        <fullName evidence="5">DUF5641 domain-containing protein</fullName>
    </recommendedName>
</protein>
<dbReference type="Gene3D" id="3.10.10.10">
    <property type="entry name" value="HIV Type 1 Reverse Transcriptase, subunit A, domain 1"/>
    <property type="match status" value="1"/>
</dbReference>
<dbReference type="EMBL" id="JAPWTJ010000321">
    <property type="protein sequence ID" value="KAJ8979701.1"/>
    <property type="molecule type" value="Genomic_DNA"/>
</dbReference>
<evidence type="ECO:0000313" key="3">
    <source>
        <dbReference type="EMBL" id="KAJ8979701.1"/>
    </source>
</evidence>
<proteinExistence type="predicted"/>
<comment type="caution">
    <text evidence="3">The sequence shown here is derived from an EMBL/GenBank/DDBJ whole genome shotgun (WGS) entry which is preliminary data.</text>
</comment>
<dbReference type="PANTHER" id="PTHR47331">
    <property type="entry name" value="PHD-TYPE DOMAIN-CONTAINING PROTEIN"/>
    <property type="match status" value="1"/>
</dbReference>
<name>A0ABQ9JN75_9CUCU</name>
<evidence type="ECO:0000259" key="1">
    <source>
        <dbReference type="Pfam" id="PF00078"/>
    </source>
</evidence>